<dbReference type="EMBL" id="CP042436">
    <property type="protein sequence ID" value="QEC61462.1"/>
    <property type="molecule type" value="Genomic_DNA"/>
</dbReference>
<evidence type="ECO:0008006" key="4">
    <source>
        <dbReference type="Google" id="ProtNLM"/>
    </source>
</evidence>
<dbReference type="KEGG" id="mgin:FRZ54_02300"/>
<organism evidence="2 3">
    <name type="scientific">Mucilaginibacter ginsenosidivorans</name>
    <dbReference type="NCBI Taxonomy" id="398053"/>
    <lineage>
        <taxon>Bacteria</taxon>
        <taxon>Pseudomonadati</taxon>
        <taxon>Bacteroidota</taxon>
        <taxon>Sphingobacteriia</taxon>
        <taxon>Sphingobacteriales</taxon>
        <taxon>Sphingobacteriaceae</taxon>
        <taxon>Mucilaginibacter</taxon>
    </lineage>
</organism>
<dbReference type="AlphaFoldDB" id="A0A5B8URE1"/>
<dbReference type="RefSeq" id="WP_147030039.1">
    <property type="nucleotide sequence ID" value="NZ_CP042436.1"/>
</dbReference>
<feature type="chain" id="PRO_5022775907" description="Adhesin domain-containing protein" evidence="1">
    <location>
        <begin position="25"/>
        <end position="420"/>
    </location>
</feature>
<keyword evidence="3" id="KW-1185">Reference proteome</keyword>
<dbReference type="OrthoDB" id="1117657at2"/>
<keyword evidence="1" id="KW-0732">Signal</keyword>
<protein>
    <recommendedName>
        <fullName evidence="4">Adhesin domain-containing protein</fullName>
    </recommendedName>
</protein>
<proteinExistence type="predicted"/>
<evidence type="ECO:0000313" key="3">
    <source>
        <dbReference type="Proteomes" id="UP000321479"/>
    </source>
</evidence>
<evidence type="ECO:0000256" key="1">
    <source>
        <dbReference type="SAM" id="SignalP"/>
    </source>
</evidence>
<sequence>MKIKAYKPALILIALLACAAPVLAQDTAATAGKGDREFNDEKTDKLIDLNLDVNLKHLDLAMEKLDKTLNKSLGKLNMDIHSLVATGITSAVSSINVDVNAAMDVGMDQSGNVSERVKNYTKTYALDANDKLRIDNKFGKVVVNTWNRNEVKVDVEMRAYADNDNTAQKMIDAISISDDKSGDVVSFSTNYGSRSGGSIWDLFNNRNDHHKAEVNYTIYMPSKNALAINNRYGATELPDFDGRVEIDCAYGSFSAKSLPHADNQIKMRYGSAEIDGLSSADVSVGYGSLDIGSVDKLNCELRYTGDVRIGKLRSSGNINAHYAGKISIDNLDKNFSSFSYSSSYSGLKIGIDNSTNANFDITVRYGDFNYGDAPVQITEKTPSDDSKGWKPTKNFKGHIGKGSSDKMINISSSYGGVRFD</sequence>
<evidence type="ECO:0000313" key="2">
    <source>
        <dbReference type="EMBL" id="QEC61462.1"/>
    </source>
</evidence>
<dbReference type="PROSITE" id="PS51257">
    <property type="entry name" value="PROKAR_LIPOPROTEIN"/>
    <property type="match status" value="1"/>
</dbReference>
<accession>A0A5B8URE1</accession>
<gene>
    <name evidence="2" type="ORF">FRZ54_02300</name>
</gene>
<name>A0A5B8URE1_9SPHI</name>
<feature type="signal peptide" evidence="1">
    <location>
        <begin position="1"/>
        <end position="24"/>
    </location>
</feature>
<reference evidence="2 3" key="1">
    <citation type="journal article" date="2017" name="Curr. Microbiol.">
        <title>Mucilaginibacter ginsenosidivorans sp. nov., Isolated from Soil of Ginseng Field.</title>
        <authorList>
            <person name="Kim M.M."/>
            <person name="Siddiqi M.Z."/>
            <person name="Im W.T."/>
        </authorList>
    </citation>
    <scope>NUCLEOTIDE SEQUENCE [LARGE SCALE GENOMIC DNA]</scope>
    <source>
        <strain evidence="2 3">Gsoil 3017</strain>
    </source>
</reference>
<dbReference type="Proteomes" id="UP000321479">
    <property type="component" value="Chromosome"/>
</dbReference>